<reference evidence="2 3" key="1">
    <citation type="submission" date="2024-03" db="EMBL/GenBank/DDBJ databases">
        <title>The Genome Sequence of Enterococcus sp. DIV2402.</title>
        <authorList>
            <consortium name="The Broad Institute Genomics Platform"/>
            <consortium name="The Broad Institute Microbial Omics Core"/>
            <consortium name="The Broad Institute Genomic Center for Infectious Diseases"/>
            <person name="Earl A."/>
            <person name="Manson A."/>
            <person name="Gilmore M."/>
            <person name="Schwartman J."/>
            <person name="Shea T."/>
            <person name="Abouelleil A."/>
            <person name="Cao P."/>
            <person name="Chapman S."/>
            <person name="Cusick C."/>
            <person name="Young S."/>
            <person name="Neafsey D."/>
            <person name="Nusbaum C."/>
            <person name="Birren B."/>
        </authorList>
    </citation>
    <scope>NUCLEOTIDE SEQUENCE [LARGE SCALE GENOMIC DNA]</scope>
    <source>
        <strain evidence="2 3">DIV2402</strain>
    </source>
</reference>
<organism evidence="2 3">
    <name type="scientific">Candidatus Enterococcus lowellii</name>
    <dbReference type="NCBI Taxonomy" id="2230877"/>
    <lineage>
        <taxon>Bacteria</taxon>
        <taxon>Bacillati</taxon>
        <taxon>Bacillota</taxon>
        <taxon>Bacilli</taxon>
        <taxon>Lactobacillales</taxon>
        <taxon>Enterococcaceae</taxon>
        <taxon>Enterococcus</taxon>
    </lineage>
</organism>
<sequence>MKNNKMKTLLSLTLGVSLTGLVACDKNTESTNTTDSITDKGTESIVSIYYLLFF</sequence>
<evidence type="ECO:0000256" key="1">
    <source>
        <dbReference type="SAM" id="SignalP"/>
    </source>
</evidence>
<dbReference type="RefSeq" id="WP_207940675.1">
    <property type="nucleotide sequence ID" value="NZ_CP147251.1"/>
</dbReference>
<feature type="chain" id="PRO_5046213467" description="Lipoprotein" evidence="1">
    <location>
        <begin position="23"/>
        <end position="54"/>
    </location>
</feature>
<dbReference type="Proteomes" id="UP000664701">
    <property type="component" value="Chromosome"/>
</dbReference>
<name>A0ABZ2SMX1_9ENTE</name>
<feature type="signal peptide" evidence="1">
    <location>
        <begin position="1"/>
        <end position="22"/>
    </location>
</feature>
<dbReference type="PROSITE" id="PS51257">
    <property type="entry name" value="PROKAR_LIPOPROTEIN"/>
    <property type="match status" value="1"/>
</dbReference>
<accession>A0ABZ2SMX1</accession>
<proteinExistence type="predicted"/>
<evidence type="ECO:0000313" key="3">
    <source>
        <dbReference type="Proteomes" id="UP000664701"/>
    </source>
</evidence>
<keyword evidence="1" id="KW-0732">Signal</keyword>
<evidence type="ECO:0008006" key="4">
    <source>
        <dbReference type="Google" id="ProtNLM"/>
    </source>
</evidence>
<dbReference type="EMBL" id="CP147251">
    <property type="protein sequence ID" value="WYJ77160.1"/>
    <property type="molecule type" value="Genomic_DNA"/>
</dbReference>
<evidence type="ECO:0000313" key="2">
    <source>
        <dbReference type="EMBL" id="WYJ77160.1"/>
    </source>
</evidence>
<keyword evidence="3" id="KW-1185">Reference proteome</keyword>
<protein>
    <recommendedName>
        <fullName evidence="4">Lipoprotein</fullName>
    </recommendedName>
</protein>
<gene>
    <name evidence="2" type="ORF">DOK78_001798</name>
</gene>